<keyword evidence="7" id="KW-0676">Redox-active center</keyword>
<keyword evidence="4" id="KW-0049">Antioxidant</keyword>
<dbReference type="AlphaFoldDB" id="A0A5B7SXI7"/>
<keyword evidence="6" id="KW-1015">Disulfide bond</keyword>
<dbReference type="RefSeq" id="WP_138853757.1">
    <property type="nucleotide sequence ID" value="NZ_CP040710.1"/>
</dbReference>
<name>A0A5B7SXI7_9FLAO</name>
<evidence type="ECO:0000256" key="6">
    <source>
        <dbReference type="ARBA" id="ARBA00023157"/>
    </source>
</evidence>
<dbReference type="CDD" id="cd02970">
    <property type="entry name" value="PRX_like2"/>
    <property type="match status" value="1"/>
</dbReference>
<evidence type="ECO:0000256" key="7">
    <source>
        <dbReference type="ARBA" id="ARBA00023284"/>
    </source>
</evidence>
<comment type="function">
    <text evidence="1">Thiol-specific peroxidase that catalyzes the reduction of hydrogen peroxide and organic hydroperoxides to water and alcohols, respectively. Plays a role in cell protection against oxidative stress by detoxifying peroxides and as sensor of hydrogen peroxide-mediated signaling events.</text>
</comment>
<dbReference type="OrthoDB" id="9809746at2"/>
<dbReference type="Gene3D" id="3.40.30.10">
    <property type="entry name" value="Glutaredoxin"/>
    <property type="match status" value="1"/>
</dbReference>
<dbReference type="GO" id="GO:0045454">
    <property type="term" value="P:cell redox homeostasis"/>
    <property type="evidence" value="ECO:0007669"/>
    <property type="project" value="TreeGrafter"/>
</dbReference>
<dbReference type="SUPFAM" id="SSF52833">
    <property type="entry name" value="Thioredoxin-like"/>
    <property type="match status" value="1"/>
</dbReference>
<protein>
    <recommendedName>
        <fullName evidence="2">thioredoxin-dependent peroxiredoxin</fullName>
        <ecNumber evidence="2">1.11.1.24</ecNumber>
    </recommendedName>
    <alternativeName>
        <fullName evidence="8">Thioredoxin peroxidase</fullName>
    </alternativeName>
    <alternativeName>
        <fullName evidence="10">Thioredoxin-dependent peroxiredoxin Bcp</fullName>
    </alternativeName>
</protein>
<dbReference type="PANTHER" id="PTHR42801">
    <property type="entry name" value="THIOREDOXIN-DEPENDENT PEROXIDE REDUCTASE"/>
    <property type="match status" value="1"/>
</dbReference>
<evidence type="ECO:0000256" key="10">
    <source>
        <dbReference type="ARBA" id="ARBA00042639"/>
    </source>
</evidence>
<evidence type="ECO:0000256" key="4">
    <source>
        <dbReference type="ARBA" id="ARBA00022862"/>
    </source>
</evidence>
<dbReference type="GO" id="GO:0008379">
    <property type="term" value="F:thioredoxin peroxidase activity"/>
    <property type="evidence" value="ECO:0007669"/>
    <property type="project" value="TreeGrafter"/>
</dbReference>
<dbReference type="InterPro" id="IPR000866">
    <property type="entry name" value="AhpC/TSA"/>
</dbReference>
<reference evidence="13 14" key="1">
    <citation type="submission" date="2019-05" db="EMBL/GenBank/DDBJ databases">
        <title>Genome sequencing of F202Z8.</title>
        <authorList>
            <person name="Kwon Y.M."/>
        </authorList>
    </citation>
    <scope>NUCLEOTIDE SEQUENCE [LARGE SCALE GENOMIC DNA]</scope>
    <source>
        <strain evidence="13 14">F202Z8</strain>
    </source>
</reference>
<evidence type="ECO:0000256" key="5">
    <source>
        <dbReference type="ARBA" id="ARBA00023002"/>
    </source>
</evidence>
<dbReference type="GO" id="GO:0034599">
    <property type="term" value="P:cellular response to oxidative stress"/>
    <property type="evidence" value="ECO:0007669"/>
    <property type="project" value="TreeGrafter"/>
</dbReference>
<comment type="similarity">
    <text evidence="9">Belongs to the peroxiredoxin family. BCP/PrxQ subfamily.</text>
</comment>
<evidence type="ECO:0000256" key="1">
    <source>
        <dbReference type="ARBA" id="ARBA00003330"/>
    </source>
</evidence>
<accession>A0A5B7SXI7</accession>
<dbReference type="InterPro" id="IPR013766">
    <property type="entry name" value="Thioredoxin_domain"/>
</dbReference>
<dbReference type="PANTHER" id="PTHR42801:SF7">
    <property type="entry name" value="SLL1159 PROTEIN"/>
    <property type="match status" value="1"/>
</dbReference>
<evidence type="ECO:0000256" key="3">
    <source>
        <dbReference type="ARBA" id="ARBA00022559"/>
    </source>
</evidence>
<evidence type="ECO:0000313" key="14">
    <source>
        <dbReference type="Proteomes" id="UP000310017"/>
    </source>
</evidence>
<dbReference type="PROSITE" id="PS51352">
    <property type="entry name" value="THIOREDOXIN_2"/>
    <property type="match status" value="1"/>
</dbReference>
<evidence type="ECO:0000256" key="9">
    <source>
        <dbReference type="ARBA" id="ARBA00038489"/>
    </source>
</evidence>
<dbReference type="Pfam" id="PF00578">
    <property type="entry name" value="AhpC-TSA"/>
    <property type="match status" value="1"/>
</dbReference>
<dbReference type="GO" id="GO:0005737">
    <property type="term" value="C:cytoplasm"/>
    <property type="evidence" value="ECO:0007669"/>
    <property type="project" value="TreeGrafter"/>
</dbReference>
<feature type="domain" description="Thioredoxin" evidence="12">
    <location>
        <begin position="48"/>
        <end position="222"/>
    </location>
</feature>
<proteinExistence type="inferred from homology"/>
<keyword evidence="14" id="KW-1185">Reference proteome</keyword>
<dbReference type="Proteomes" id="UP000310017">
    <property type="component" value="Chromosome"/>
</dbReference>
<keyword evidence="5" id="KW-0560">Oxidoreductase</keyword>
<gene>
    <name evidence="13" type="ORF">FGM00_15380</name>
</gene>
<dbReference type="InterPro" id="IPR050924">
    <property type="entry name" value="Peroxiredoxin_BCP/PrxQ"/>
</dbReference>
<evidence type="ECO:0000259" key="12">
    <source>
        <dbReference type="PROSITE" id="PS51352"/>
    </source>
</evidence>
<evidence type="ECO:0000313" key="13">
    <source>
        <dbReference type="EMBL" id="QCX01420.1"/>
    </source>
</evidence>
<dbReference type="InterPro" id="IPR036249">
    <property type="entry name" value="Thioredoxin-like_sf"/>
</dbReference>
<keyword evidence="3" id="KW-0575">Peroxidase</keyword>
<evidence type="ECO:0000256" key="8">
    <source>
        <dbReference type="ARBA" id="ARBA00032824"/>
    </source>
</evidence>
<dbReference type="KEGG" id="asag:FGM00_15380"/>
<organism evidence="13 14">
    <name type="scientific">Aggregatimonas sangjinii</name>
    <dbReference type="NCBI Taxonomy" id="2583587"/>
    <lineage>
        <taxon>Bacteria</taxon>
        <taxon>Pseudomonadati</taxon>
        <taxon>Bacteroidota</taxon>
        <taxon>Flavobacteriia</taxon>
        <taxon>Flavobacteriales</taxon>
        <taxon>Flavobacteriaceae</taxon>
        <taxon>Aggregatimonas</taxon>
    </lineage>
</organism>
<evidence type="ECO:0000256" key="11">
    <source>
        <dbReference type="ARBA" id="ARBA00049091"/>
    </source>
</evidence>
<comment type="catalytic activity">
    <reaction evidence="11">
        <text>a hydroperoxide + [thioredoxin]-dithiol = an alcohol + [thioredoxin]-disulfide + H2O</text>
        <dbReference type="Rhea" id="RHEA:62620"/>
        <dbReference type="Rhea" id="RHEA-COMP:10698"/>
        <dbReference type="Rhea" id="RHEA-COMP:10700"/>
        <dbReference type="ChEBI" id="CHEBI:15377"/>
        <dbReference type="ChEBI" id="CHEBI:29950"/>
        <dbReference type="ChEBI" id="CHEBI:30879"/>
        <dbReference type="ChEBI" id="CHEBI:35924"/>
        <dbReference type="ChEBI" id="CHEBI:50058"/>
        <dbReference type="EC" id="1.11.1.24"/>
    </reaction>
</comment>
<dbReference type="EC" id="1.11.1.24" evidence="2"/>
<dbReference type="EMBL" id="CP040710">
    <property type="protein sequence ID" value="QCX01420.1"/>
    <property type="molecule type" value="Genomic_DNA"/>
</dbReference>
<sequence>MNTEKKSYQENLKDLRDNLGNMLPKEALAVFDNDAESLQENHNSILKLQEGQKAPDFSLTNANDKTVRLSELLKKGKVVLTFYRGSWCPYCNLQLSHYQKSLEEIHDLGAELVAISPQTPDESLNVKEKNELNFEVLSDNGNIVARQYTTVFKNADAPVNIMTELGFDYDAHYSDDSRELPIPAVFIIEKDSTVSFAKSLGGDYRNRVETSEIINHLENGSK</sequence>
<evidence type="ECO:0000256" key="2">
    <source>
        <dbReference type="ARBA" id="ARBA00013017"/>
    </source>
</evidence>